<proteinExistence type="predicted"/>
<reference evidence="1" key="1">
    <citation type="submission" date="2021-06" db="EMBL/GenBank/DDBJ databases">
        <authorList>
            <person name="Kallberg Y."/>
            <person name="Tangrot J."/>
            <person name="Rosling A."/>
        </authorList>
    </citation>
    <scope>NUCLEOTIDE SEQUENCE</scope>
    <source>
        <strain evidence="1">UK204</strain>
    </source>
</reference>
<keyword evidence="2" id="KW-1185">Reference proteome</keyword>
<protein>
    <submittedName>
        <fullName evidence="1">7069_t:CDS:1</fullName>
    </submittedName>
</protein>
<evidence type="ECO:0000313" key="2">
    <source>
        <dbReference type="Proteomes" id="UP000789570"/>
    </source>
</evidence>
<name>A0A9N9ELF3_9GLOM</name>
<gene>
    <name evidence="1" type="ORF">FCALED_LOCUS12434</name>
</gene>
<accession>A0A9N9ELF3</accession>
<dbReference type="AlphaFoldDB" id="A0A9N9ELF3"/>
<dbReference type="OrthoDB" id="2407183at2759"/>
<evidence type="ECO:0000313" key="1">
    <source>
        <dbReference type="EMBL" id="CAG8679661.1"/>
    </source>
</evidence>
<dbReference type="Proteomes" id="UP000789570">
    <property type="component" value="Unassembled WGS sequence"/>
</dbReference>
<comment type="caution">
    <text evidence="1">The sequence shown here is derived from an EMBL/GenBank/DDBJ whole genome shotgun (WGS) entry which is preliminary data.</text>
</comment>
<organism evidence="1 2">
    <name type="scientific">Funneliformis caledonium</name>
    <dbReference type="NCBI Taxonomy" id="1117310"/>
    <lineage>
        <taxon>Eukaryota</taxon>
        <taxon>Fungi</taxon>
        <taxon>Fungi incertae sedis</taxon>
        <taxon>Mucoromycota</taxon>
        <taxon>Glomeromycotina</taxon>
        <taxon>Glomeromycetes</taxon>
        <taxon>Glomerales</taxon>
        <taxon>Glomeraceae</taxon>
        <taxon>Funneliformis</taxon>
    </lineage>
</organism>
<sequence length="88" mass="10473">MVALNRLYTPYEFRHDNKNNKVDFSSHEIKYFLEKFSQKITKFNLVHVFGICVTDSEDCYSLEHTERRKNITLSFTELNTFDTTIEAV</sequence>
<dbReference type="EMBL" id="CAJVPQ010006034">
    <property type="protein sequence ID" value="CAG8679661.1"/>
    <property type="molecule type" value="Genomic_DNA"/>
</dbReference>